<evidence type="ECO:0000313" key="2">
    <source>
        <dbReference type="Proteomes" id="UP001293593"/>
    </source>
</evidence>
<dbReference type="AlphaFoldDB" id="A0AAE1IP74"/>
<dbReference type="InterPro" id="IPR011989">
    <property type="entry name" value="ARM-like"/>
</dbReference>
<accession>A0AAE1IP74</accession>
<reference evidence="1" key="1">
    <citation type="submission" date="2023-10" db="EMBL/GenBank/DDBJ databases">
        <title>Chromosome-level genome of the transformable northern wattle, Acacia crassicarpa.</title>
        <authorList>
            <person name="Massaro I."/>
            <person name="Sinha N.R."/>
            <person name="Poethig S."/>
            <person name="Leichty A.R."/>
        </authorList>
    </citation>
    <scope>NUCLEOTIDE SEQUENCE</scope>
    <source>
        <strain evidence="1">Acra3RX</strain>
        <tissue evidence="1">Leaf</tissue>
    </source>
</reference>
<organism evidence="1 2">
    <name type="scientific">Acacia crassicarpa</name>
    <name type="common">northern wattle</name>
    <dbReference type="NCBI Taxonomy" id="499986"/>
    <lineage>
        <taxon>Eukaryota</taxon>
        <taxon>Viridiplantae</taxon>
        <taxon>Streptophyta</taxon>
        <taxon>Embryophyta</taxon>
        <taxon>Tracheophyta</taxon>
        <taxon>Spermatophyta</taxon>
        <taxon>Magnoliopsida</taxon>
        <taxon>eudicotyledons</taxon>
        <taxon>Gunneridae</taxon>
        <taxon>Pentapetalae</taxon>
        <taxon>rosids</taxon>
        <taxon>fabids</taxon>
        <taxon>Fabales</taxon>
        <taxon>Fabaceae</taxon>
        <taxon>Caesalpinioideae</taxon>
        <taxon>mimosoid clade</taxon>
        <taxon>Acacieae</taxon>
        <taxon>Acacia</taxon>
    </lineage>
</organism>
<keyword evidence="2" id="KW-1185">Reference proteome</keyword>
<proteinExistence type="predicted"/>
<evidence type="ECO:0000313" key="1">
    <source>
        <dbReference type="EMBL" id="KAK4253830.1"/>
    </source>
</evidence>
<gene>
    <name evidence="1" type="ORF">QN277_010454</name>
</gene>
<dbReference type="EMBL" id="JAWXYG010000015">
    <property type="protein sequence ID" value="KAK4253830.1"/>
    <property type="molecule type" value="Genomic_DNA"/>
</dbReference>
<protein>
    <submittedName>
        <fullName evidence="1">Uncharacterized protein</fullName>
    </submittedName>
</protein>
<dbReference type="Gene3D" id="1.25.10.10">
    <property type="entry name" value="Leucine-rich Repeat Variant"/>
    <property type="match status" value="1"/>
</dbReference>
<sequence length="56" mass="6418">MDQYLQGLFILANDPAAEVRKLVCEAFVQLIEVCPSFLEFERALGELHKKEPKIIL</sequence>
<dbReference type="Proteomes" id="UP001293593">
    <property type="component" value="Unassembled WGS sequence"/>
</dbReference>
<comment type="caution">
    <text evidence="1">The sequence shown here is derived from an EMBL/GenBank/DDBJ whole genome shotgun (WGS) entry which is preliminary data.</text>
</comment>
<name>A0AAE1IP74_9FABA</name>